<proteinExistence type="predicted"/>
<reference evidence="1 2" key="1">
    <citation type="submission" date="2021-10" db="EMBL/GenBank/DDBJ databases">
        <authorList>
            <person name="Grouzdev D.S."/>
            <person name="Pantiukh K.S."/>
            <person name="Krutkina M.S."/>
        </authorList>
    </citation>
    <scope>NUCLEOTIDE SEQUENCE [LARGE SCALE GENOMIC DNA]</scope>
    <source>
        <strain evidence="1 2">Z-7514</strain>
    </source>
</reference>
<dbReference type="RefSeq" id="WP_229346422.1">
    <property type="nucleotide sequence ID" value="NZ_JAJFAT010000016.1"/>
</dbReference>
<dbReference type="EMBL" id="JAJFAT010000016">
    <property type="protein sequence ID" value="MCC3145722.1"/>
    <property type="molecule type" value="Genomic_DNA"/>
</dbReference>
<keyword evidence="2" id="KW-1185">Reference proteome</keyword>
<sequence>MDNKKPLDEFQNAKSSEERIKILMKKLKKLQEVQAYYGSKNFKNSLYKEKNSSSRES</sequence>
<protein>
    <submittedName>
        <fullName evidence="1">Uncharacterized protein</fullName>
    </submittedName>
</protein>
<accession>A0AAW4X1S2</accession>
<evidence type="ECO:0000313" key="1">
    <source>
        <dbReference type="EMBL" id="MCC3145722.1"/>
    </source>
</evidence>
<dbReference type="Proteomes" id="UP001199296">
    <property type="component" value="Unassembled WGS sequence"/>
</dbReference>
<organism evidence="1 2">
    <name type="scientific">Halanaerobium polyolivorans</name>
    <dbReference type="NCBI Taxonomy" id="2886943"/>
    <lineage>
        <taxon>Bacteria</taxon>
        <taxon>Bacillati</taxon>
        <taxon>Bacillota</taxon>
        <taxon>Clostridia</taxon>
        <taxon>Halanaerobiales</taxon>
        <taxon>Halanaerobiaceae</taxon>
        <taxon>Halanaerobium</taxon>
    </lineage>
</organism>
<gene>
    <name evidence="1" type="ORF">LJ207_10340</name>
</gene>
<comment type="caution">
    <text evidence="1">The sequence shown here is derived from an EMBL/GenBank/DDBJ whole genome shotgun (WGS) entry which is preliminary data.</text>
</comment>
<name>A0AAW4X1S2_9FIRM</name>
<evidence type="ECO:0000313" key="2">
    <source>
        <dbReference type="Proteomes" id="UP001199296"/>
    </source>
</evidence>
<dbReference type="AlphaFoldDB" id="A0AAW4X1S2"/>